<dbReference type="Gene3D" id="3.30.428.10">
    <property type="entry name" value="HIT-like"/>
    <property type="match status" value="1"/>
</dbReference>
<dbReference type="PROSITE" id="PS50158">
    <property type="entry name" value="ZF_CCHC"/>
    <property type="match status" value="1"/>
</dbReference>
<evidence type="ECO:0000256" key="1">
    <source>
        <dbReference type="ARBA" id="ARBA00022664"/>
    </source>
</evidence>
<dbReference type="InterPro" id="IPR006768">
    <property type="entry name" value="Cwf19-like_C_dom-1"/>
</dbReference>
<dbReference type="GO" id="GO:0071014">
    <property type="term" value="C:post-mRNA release spliceosomal complex"/>
    <property type="evidence" value="ECO:0007669"/>
    <property type="project" value="TreeGrafter"/>
</dbReference>
<accession>A0A8H5HTD6</accession>
<organism evidence="9 10">
    <name type="scientific">Collybiopsis confluens</name>
    <dbReference type="NCBI Taxonomy" id="2823264"/>
    <lineage>
        <taxon>Eukaryota</taxon>
        <taxon>Fungi</taxon>
        <taxon>Dikarya</taxon>
        <taxon>Basidiomycota</taxon>
        <taxon>Agaricomycotina</taxon>
        <taxon>Agaricomycetes</taxon>
        <taxon>Agaricomycetidae</taxon>
        <taxon>Agaricales</taxon>
        <taxon>Marasmiineae</taxon>
        <taxon>Omphalotaceae</taxon>
        <taxon>Collybiopsis</taxon>
    </lineage>
</organism>
<keyword evidence="4" id="KW-0862">Zinc</keyword>
<evidence type="ECO:0000256" key="2">
    <source>
        <dbReference type="ARBA" id="ARBA00022723"/>
    </source>
</evidence>
<evidence type="ECO:0000256" key="6">
    <source>
        <dbReference type="SAM" id="MobiDB-lite"/>
    </source>
</evidence>
<dbReference type="InterPro" id="IPR040194">
    <property type="entry name" value="Cwf19-like"/>
</dbReference>
<evidence type="ECO:0000313" key="9">
    <source>
        <dbReference type="EMBL" id="KAF5388909.1"/>
    </source>
</evidence>
<dbReference type="Pfam" id="PF13696">
    <property type="entry name" value="zf-CCHC_2"/>
    <property type="match status" value="2"/>
</dbReference>
<dbReference type="InterPro" id="IPR006767">
    <property type="entry name" value="Cwf19-like_C_dom-2"/>
</dbReference>
<keyword evidence="1" id="KW-0507">mRNA processing</keyword>
<dbReference type="OrthoDB" id="444325at2759"/>
<comment type="caution">
    <text evidence="9">The sequence shown here is derived from an EMBL/GenBank/DDBJ whole genome shotgun (WGS) entry which is preliminary data.</text>
</comment>
<dbReference type="GO" id="GO:0008270">
    <property type="term" value="F:zinc ion binding"/>
    <property type="evidence" value="ECO:0007669"/>
    <property type="project" value="UniProtKB-KW"/>
</dbReference>
<gene>
    <name evidence="9" type="ORF">D9757_005128</name>
</gene>
<dbReference type="GO" id="GO:0061632">
    <property type="term" value="F:RNA lariat debranching enzyme activator activity"/>
    <property type="evidence" value="ECO:0007669"/>
    <property type="project" value="TreeGrafter"/>
</dbReference>
<dbReference type="SUPFAM" id="SSF57756">
    <property type="entry name" value="Retrovirus zinc finger-like domains"/>
    <property type="match status" value="1"/>
</dbReference>
<dbReference type="InterPro" id="IPR036265">
    <property type="entry name" value="HIT-like_sf"/>
</dbReference>
<keyword evidence="2" id="KW-0479">Metal-binding</keyword>
<dbReference type="PANTHER" id="PTHR12072:SF4">
    <property type="entry name" value="CWF19-LIKE PROTEIN 1"/>
    <property type="match status" value="1"/>
</dbReference>
<feature type="signal peptide" evidence="7">
    <location>
        <begin position="1"/>
        <end position="24"/>
    </location>
</feature>
<keyword evidence="10" id="KW-1185">Reference proteome</keyword>
<feature type="chain" id="PRO_5034671126" description="CCHC-type domain-containing protein" evidence="7">
    <location>
        <begin position="25"/>
        <end position="731"/>
    </location>
</feature>
<reference evidence="9 10" key="1">
    <citation type="journal article" date="2020" name="ISME J.">
        <title>Uncovering the hidden diversity of litter-decomposition mechanisms in mushroom-forming fungi.</title>
        <authorList>
            <person name="Floudas D."/>
            <person name="Bentzer J."/>
            <person name="Ahren D."/>
            <person name="Johansson T."/>
            <person name="Persson P."/>
            <person name="Tunlid A."/>
        </authorList>
    </citation>
    <scope>NUCLEOTIDE SEQUENCE [LARGE SCALE GENOMIC DNA]</scope>
    <source>
        <strain evidence="9 10">CBS 406.79</strain>
    </source>
</reference>
<dbReference type="InterPro" id="IPR025829">
    <property type="entry name" value="Zn_knuckle_CX2CX3GHX4C"/>
</dbReference>
<dbReference type="SUPFAM" id="SSF54197">
    <property type="entry name" value="HIT-like"/>
    <property type="match status" value="1"/>
</dbReference>
<evidence type="ECO:0000256" key="4">
    <source>
        <dbReference type="ARBA" id="ARBA00022833"/>
    </source>
</evidence>
<dbReference type="EMBL" id="JAACJN010000025">
    <property type="protein sequence ID" value="KAF5388909.1"/>
    <property type="molecule type" value="Genomic_DNA"/>
</dbReference>
<dbReference type="GO" id="GO:0003676">
    <property type="term" value="F:nucleic acid binding"/>
    <property type="evidence" value="ECO:0007669"/>
    <property type="project" value="InterPro"/>
</dbReference>
<dbReference type="GO" id="GO:0000398">
    <property type="term" value="P:mRNA splicing, via spliceosome"/>
    <property type="evidence" value="ECO:0007669"/>
    <property type="project" value="TreeGrafter"/>
</dbReference>
<dbReference type="Gene3D" id="4.10.60.10">
    <property type="entry name" value="Zinc finger, CCHC-type"/>
    <property type="match status" value="1"/>
</dbReference>
<dbReference type="Pfam" id="PF04676">
    <property type="entry name" value="CwfJ_C_2"/>
    <property type="match status" value="1"/>
</dbReference>
<feature type="domain" description="CCHC-type" evidence="8">
    <location>
        <begin position="427"/>
        <end position="441"/>
    </location>
</feature>
<evidence type="ECO:0000256" key="3">
    <source>
        <dbReference type="ARBA" id="ARBA00022771"/>
    </source>
</evidence>
<dbReference type="CDD" id="cd07380">
    <property type="entry name" value="MPP_CWF19_N"/>
    <property type="match status" value="1"/>
</dbReference>
<dbReference type="Proteomes" id="UP000518752">
    <property type="component" value="Unassembled WGS sequence"/>
</dbReference>
<dbReference type="InterPro" id="IPR001878">
    <property type="entry name" value="Znf_CCHC"/>
</dbReference>
<dbReference type="SMART" id="SM00343">
    <property type="entry name" value="ZnF_C2HC"/>
    <property type="match status" value="3"/>
</dbReference>
<dbReference type="AlphaFoldDB" id="A0A8H5HTD6"/>
<evidence type="ECO:0000313" key="10">
    <source>
        <dbReference type="Proteomes" id="UP000518752"/>
    </source>
</evidence>
<keyword evidence="3 5" id="KW-0863">Zinc-finger</keyword>
<evidence type="ECO:0000256" key="5">
    <source>
        <dbReference type="PROSITE-ProRule" id="PRU00047"/>
    </source>
</evidence>
<evidence type="ECO:0000259" key="8">
    <source>
        <dbReference type="PROSITE" id="PS50158"/>
    </source>
</evidence>
<sequence>MFFLTSGFFSLFAILSLATHGTSALAVDHHHPSTDTPPAVPTFSRLFDAVIDLVPDANGQVTGGPFGQREFIGFLGGNCTDPHTGDVVANILPGLGGEFGIISSVTNALYTDVTLVLRFVDDGSIAYLSGQGVGKFGAQTDTAAVTYIRMETNSTTRQNLVTTPLLLSIEFPADLQTPETSGALFSLFVMGFASPFFSAQSVDRLLANTLTTSSSKQDYKSLAAIQASSSSSQLVDILISNVWPASITNFSSAPLPFPELRSIGAPPLDDVCKRLKPRYHFAASGGQPPAFWEREPFVWDDESGRALRFISLGAFGGPPPTSGKKQRWFYAFSIAPYAPEAPTSAPANSTRNPFAEIAARKRGFQQASEGENYIFGDVRQPGKRIRIENTGPPGKPPPGYKCRRCDSTEHFINDCPERQKPPEGYVCRLCNTAGHLVRDCPTKHAVGDTGGRKPKEGYVCRACGSEAHYLDDCPVANQRHPGGGDGERRGGKRGPPKEIGRDECWFCLSNPNLAKHLIVAIGEECYLTLPKGQIIPTQSFGGNNADVPGGGHILIVPITHYPTFNTIPSDLASPIIDETEKYKSSLRQLYAKYKHEPVFFEVARVSAKGGHAHVQVVPIPSRIKSKDVEEAFLSQGRSQGVDFDVGDDAQEALASCAGGRSGYFRVDLPDGKKLVHVMKPHVPFNLQFGRQVLVDLLGWPNRLDWKACGLTEDEEKADAQAFKTAFAPFTS</sequence>
<dbReference type="Pfam" id="PF04677">
    <property type="entry name" value="CwfJ_C_1"/>
    <property type="match status" value="1"/>
</dbReference>
<feature type="compositionally biased region" description="Basic and acidic residues" evidence="6">
    <location>
        <begin position="485"/>
        <end position="496"/>
    </location>
</feature>
<evidence type="ECO:0000256" key="7">
    <source>
        <dbReference type="SAM" id="SignalP"/>
    </source>
</evidence>
<dbReference type="PANTHER" id="PTHR12072">
    <property type="entry name" value="CWF19, CELL CYCLE CONTROL PROTEIN"/>
    <property type="match status" value="1"/>
</dbReference>
<dbReference type="Gene3D" id="2.40.160.20">
    <property type="match status" value="1"/>
</dbReference>
<keyword evidence="7" id="KW-0732">Signal</keyword>
<dbReference type="InterPro" id="IPR036875">
    <property type="entry name" value="Znf_CCHC_sf"/>
</dbReference>
<proteinExistence type="predicted"/>
<protein>
    <recommendedName>
        <fullName evidence="8">CCHC-type domain-containing protein</fullName>
    </recommendedName>
</protein>
<name>A0A8H5HTD6_9AGAR</name>
<feature type="region of interest" description="Disordered" evidence="6">
    <location>
        <begin position="474"/>
        <end position="496"/>
    </location>
</feature>